<reference evidence="2 3" key="1">
    <citation type="journal article" date="2018" name="Mol. Biol. Evol.">
        <title>Analysis of the draft genome of the red seaweed Gracilariopsis chorda provides insights into genome size evolution in Rhodophyta.</title>
        <authorList>
            <person name="Lee J."/>
            <person name="Yang E.C."/>
            <person name="Graf L."/>
            <person name="Yang J.H."/>
            <person name="Qiu H."/>
            <person name="Zel Zion U."/>
            <person name="Chan C.X."/>
            <person name="Stephens T.G."/>
            <person name="Weber A.P.M."/>
            <person name="Boo G.H."/>
            <person name="Boo S.M."/>
            <person name="Kim K.M."/>
            <person name="Shin Y."/>
            <person name="Jung M."/>
            <person name="Lee S.J."/>
            <person name="Yim H.S."/>
            <person name="Lee J.H."/>
            <person name="Bhattacharya D."/>
            <person name="Yoon H.S."/>
        </authorList>
    </citation>
    <scope>NUCLEOTIDE SEQUENCE [LARGE SCALE GENOMIC DNA]</scope>
    <source>
        <strain evidence="2 3">SKKU-2015</strain>
        <tissue evidence="2">Whole body</tissue>
    </source>
</reference>
<name>A0A2V3IMX2_9FLOR</name>
<sequence>MDPWQYDADFLAAADCHRPRSHRKSASSHPSQRFSERHPRPSRLSDSRRWKLYPKFLDRKLSRRRQQRHDFFPRTVIPDRLQDAFVASDPHNQPHAQPEHLHPNAPQHPQTAHLLLPYTPIRDNSVLTAVTAESATDLHHDLSRRRADSEPARRRSLSFLSRRDSVFSLWDRFWKRRRTTQAARAPPATTESHSSASRTSGKLSRLRKLDFRLTSRSAV</sequence>
<accession>A0A2V3IMX2</accession>
<evidence type="ECO:0000313" key="2">
    <source>
        <dbReference type="EMBL" id="PXF43434.1"/>
    </source>
</evidence>
<feature type="region of interest" description="Disordered" evidence="1">
    <location>
        <begin position="180"/>
        <end position="203"/>
    </location>
</feature>
<evidence type="ECO:0000313" key="3">
    <source>
        <dbReference type="Proteomes" id="UP000247409"/>
    </source>
</evidence>
<comment type="caution">
    <text evidence="2">The sequence shown here is derived from an EMBL/GenBank/DDBJ whole genome shotgun (WGS) entry which is preliminary data.</text>
</comment>
<feature type="region of interest" description="Disordered" evidence="1">
    <location>
        <begin position="15"/>
        <end position="45"/>
    </location>
</feature>
<dbReference type="EMBL" id="NBIV01000125">
    <property type="protein sequence ID" value="PXF43434.1"/>
    <property type="molecule type" value="Genomic_DNA"/>
</dbReference>
<organism evidence="2 3">
    <name type="scientific">Gracilariopsis chorda</name>
    <dbReference type="NCBI Taxonomy" id="448386"/>
    <lineage>
        <taxon>Eukaryota</taxon>
        <taxon>Rhodophyta</taxon>
        <taxon>Florideophyceae</taxon>
        <taxon>Rhodymeniophycidae</taxon>
        <taxon>Gracilariales</taxon>
        <taxon>Gracilariaceae</taxon>
        <taxon>Gracilariopsis</taxon>
    </lineage>
</organism>
<feature type="compositionally biased region" description="Low complexity" evidence="1">
    <location>
        <begin position="180"/>
        <end position="190"/>
    </location>
</feature>
<gene>
    <name evidence="2" type="ORF">BWQ96_06824</name>
</gene>
<feature type="compositionally biased region" description="Polar residues" evidence="1">
    <location>
        <begin position="191"/>
        <end position="202"/>
    </location>
</feature>
<dbReference type="Proteomes" id="UP000247409">
    <property type="component" value="Unassembled WGS sequence"/>
</dbReference>
<dbReference type="AlphaFoldDB" id="A0A2V3IMX2"/>
<protein>
    <submittedName>
        <fullName evidence="2">Uncharacterized protein</fullName>
    </submittedName>
</protein>
<evidence type="ECO:0000256" key="1">
    <source>
        <dbReference type="SAM" id="MobiDB-lite"/>
    </source>
</evidence>
<keyword evidence="3" id="KW-1185">Reference proteome</keyword>
<dbReference type="OrthoDB" id="10636630at2759"/>
<feature type="compositionally biased region" description="Basic and acidic residues" evidence="1">
    <location>
        <begin position="34"/>
        <end position="45"/>
    </location>
</feature>
<proteinExistence type="predicted"/>